<proteinExistence type="predicted"/>
<accession>A0ABN9TKR3</accession>
<name>A0ABN9TKR3_9DINO</name>
<sequence length="293" mass="32218">MTAERAAGGGDAARPKKAAKGKGSSKGSGNGGTGSTTVGTTISNHASASLLQTVQDSLSVIKAHPTFLDIDKLNPLKIEEGGSQTPFKQADCEMVLKVEGDGVTSYRCGGNFFWQNTCWFPNPKTPVNHGQVKEKQKSLVPDEPPCRLDFATVIALDSRDVPAMSHRGALQRLSPREPALALLFSIHEAIAKKVDDNTLLKWRKLVLSAPFEFEVVKEGNDDRFWRARNVRQNCTQNGLVVRLSTRQWIFDAIGFKEGEEKVVSKSPSAIQVAKLYQDRMDYAKNTEKVTMQR</sequence>
<keyword evidence="3" id="KW-1185">Reference proteome</keyword>
<reference evidence="2" key="1">
    <citation type="submission" date="2023-10" db="EMBL/GenBank/DDBJ databases">
        <authorList>
            <person name="Chen Y."/>
            <person name="Shah S."/>
            <person name="Dougan E. K."/>
            <person name="Thang M."/>
            <person name="Chan C."/>
        </authorList>
    </citation>
    <scope>NUCLEOTIDE SEQUENCE [LARGE SCALE GENOMIC DNA]</scope>
</reference>
<feature type="compositionally biased region" description="Gly residues" evidence="1">
    <location>
        <begin position="24"/>
        <end position="34"/>
    </location>
</feature>
<evidence type="ECO:0000313" key="3">
    <source>
        <dbReference type="Proteomes" id="UP001189429"/>
    </source>
</evidence>
<dbReference type="Proteomes" id="UP001189429">
    <property type="component" value="Unassembled WGS sequence"/>
</dbReference>
<protein>
    <submittedName>
        <fullName evidence="2">Uncharacterized protein</fullName>
    </submittedName>
</protein>
<feature type="region of interest" description="Disordered" evidence="1">
    <location>
        <begin position="1"/>
        <end position="40"/>
    </location>
</feature>
<evidence type="ECO:0000313" key="2">
    <source>
        <dbReference type="EMBL" id="CAK0846546.1"/>
    </source>
</evidence>
<evidence type="ECO:0000256" key="1">
    <source>
        <dbReference type="SAM" id="MobiDB-lite"/>
    </source>
</evidence>
<gene>
    <name evidence="2" type="ORF">PCOR1329_LOCUS40016</name>
</gene>
<comment type="caution">
    <text evidence="2">The sequence shown here is derived from an EMBL/GenBank/DDBJ whole genome shotgun (WGS) entry which is preliminary data.</text>
</comment>
<dbReference type="EMBL" id="CAUYUJ010014831">
    <property type="protein sequence ID" value="CAK0846546.1"/>
    <property type="molecule type" value="Genomic_DNA"/>
</dbReference>
<organism evidence="2 3">
    <name type="scientific">Prorocentrum cordatum</name>
    <dbReference type="NCBI Taxonomy" id="2364126"/>
    <lineage>
        <taxon>Eukaryota</taxon>
        <taxon>Sar</taxon>
        <taxon>Alveolata</taxon>
        <taxon>Dinophyceae</taxon>
        <taxon>Prorocentrales</taxon>
        <taxon>Prorocentraceae</taxon>
        <taxon>Prorocentrum</taxon>
    </lineage>
</organism>